<keyword evidence="7" id="KW-0206">Cytoskeleton</keyword>
<accession>A0A6I9PG06</accession>
<evidence type="ECO:0000313" key="11">
    <source>
        <dbReference type="Proteomes" id="UP000504611"/>
    </source>
</evidence>
<organism evidence="11 12">
    <name type="scientific">Notothenia coriiceps</name>
    <name type="common">black rockcod</name>
    <dbReference type="NCBI Taxonomy" id="8208"/>
    <lineage>
        <taxon>Eukaryota</taxon>
        <taxon>Metazoa</taxon>
        <taxon>Chordata</taxon>
        <taxon>Craniata</taxon>
        <taxon>Vertebrata</taxon>
        <taxon>Euteleostomi</taxon>
        <taxon>Actinopterygii</taxon>
        <taxon>Neopterygii</taxon>
        <taxon>Teleostei</taxon>
        <taxon>Neoteleostei</taxon>
        <taxon>Acanthomorphata</taxon>
        <taxon>Eupercaria</taxon>
        <taxon>Perciformes</taxon>
        <taxon>Notothenioidei</taxon>
        <taxon>Nototheniidae</taxon>
        <taxon>Notothenia</taxon>
    </lineage>
</organism>
<dbReference type="InterPro" id="IPR026778">
    <property type="entry name" value="MLLT11_fam"/>
</dbReference>
<comment type="subcellular location">
    <subcellularLocation>
        <location evidence="2">Cytoplasm</location>
        <location evidence="2">Cytoskeleton</location>
        <location evidence="2">Microtubule organizing center</location>
        <location evidence="2">Centrosome</location>
    </subcellularLocation>
    <subcellularLocation>
        <location evidence="1">Nucleus</location>
    </subcellularLocation>
</comment>
<keyword evidence="5" id="KW-0963">Cytoplasm</keyword>
<evidence type="ECO:0000256" key="2">
    <source>
        <dbReference type="ARBA" id="ARBA00004300"/>
    </source>
</evidence>
<name>A0A6I9PG06_9TELE</name>
<protein>
    <recommendedName>
        <fullName evidence="4">Protein AF1q</fullName>
    </recommendedName>
</protein>
<dbReference type="GO" id="GO:0005813">
    <property type="term" value="C:centrosome"/>
    <property type="evidence" value="ECO:0007669"/>
    <property type="project" value="UniProtKB-SubCell"/>
</dbReference>
<keyword evidence="6" id="KW-0832">Ubl conjugation</keyword>
<dbReference type="InterPro" id="IPR033461">
    <property type="entry name" value="WRNPLPNID"/>
</dbReference>
<gene>
    <name evidence="12" type="primary">mllt11</name>
</gene>
<evidence type="ECO:0000259" key="10">
    <source>
        <dbReference type="Pfam" id="PF15017"/>
    </source>
</evidence>
<dbReference type="AlphaFoldDB" id="A0A6I9PG06"/>
<dbReference type="PANTHER" id="PTHR15404:SF2">
    <property type="entry name" value="PROTEIN AF1Q"/>
    <property type="match status" value="1"/>
</dbReference>
<evidence type="ECO:0000256" key="5">
    <source>
        <dbReference type="ARBA" id="ARBA00022490"/>
    </source>
</evidence>
<feature type="compositionally biased region" description="Basic and acidic residues" evidence="9">
    <location>
        <begin position="41"/>
        <end position="53"/>
    </location>
</feature>
<dbReference type="KEGG" id="ncc:104962939"/>
<feature type="domain" description="Putative WW-binding" evidence="10">
    <location>
        <begin position="6"/>
        <end position="63"/>
    </location>
</feature>
<dbReference type="PANTHER" id="PTHR15404">
    <property type="entry name" value="PROTEIN AF1Q"/>
    <property type="match status" value="1"/>
</dbReference>
<dbReference type="RefSeq" id="XP_010789754.1">
    <property type="nucleotide sequence ID" value="XM_010791452.1"/>
</dbReference>
<dbReference type="Pfam" id="PF15017">
    <property type="entry name" value="WRNPLPNID"/>
    <property type="match status" value="1"/>
</dbReference>
<evidence type="ECO:0000256" key="6">
    <source>
        <dbReference type="ARBA" id="ARBA00022843"/>
    </source>
</evidence>
<dbReference type="CTD" id="10962"/>
<dbReference type="GeneID" id="104962939"/>
<dbReference type="GO" id="GO:0097190">
    <property type="term" value="P:apoptotic signaling pathway"/>
    <property type="evidence" value="ECO:0007669"/>
    <property type="project" value="InterPro"/>
</dbReference>
<evidence type="ECO:0000256" key="4">
    <source>
        <dbReference type="ARBA" id="ARBA00021807"/>
    </source>
</evidence>
<evidence type="ECO:0000313" key="12">
    <source>
        <dbReference type="RefSeq" id="XP_010789754.1"/>
    </source>
</evidence>
<evidence type="ECO:0000256" key="3">
    <source>
        <dbReference type="ARBA" id="ARBA00008177"/>
    </source>
</evidence>
<dbReference type="GO" id="GO:0090200">
    <property type="term" value="P:positive regulation of release of cytochrome c from mitochondria"/>
    <property type="evidence" value="ECO:0007669"/>
    <property type="project" value="TreeGrafter"/>
</dbReference>
<proteinExistence type="inferred from homology"/>
<evidence type="ECO:0000256" key="7">
    <source>
        <dbReference type="ARBA" id="ARBA00023212"/>
    </source>
</evidence>
<evidence type="ECO:0000256" key="8">
    <source>
        <dbReference type="ARBA" id="ARBA00023242"/>
    </source>
</evidence>
<feature type="region of interest" description="Disordered" evidence="9">
    <location>
        <begin position="34"/>
        <end position="53"/>
    </location>
</feature>
<sequence length="89" mass="10114">MQKSKSEYESFVFWKALLPEIDLSELSDLSGGAELAGSAAGKERKQEVRKREEEVRKQEVEGEMKEFSSFTYWRAPIGDVDSLLADLLL</sequence>
<dbReference type="GO" id="GO:0005829">
    <property type="term" value="C:cytosol"/>
    <property type="evidence" value="ECO:0007669"/>
    <property type="project" value="TreeGrafter"/>
</dbReference>
<evidence type="ECO:0000256" key="9">
    <source>
        <dbReference type="SAM" id="MobiDB-lite"/>
    </source>
</evidence>
<comment type="similarity">
    <text evidence="3">Belongs to the MLLT11 family.</text>
</comment>
<dbReference type="Proteomes" id="UP000504611">
    <property type="component" value="Unplaced"/>
</dbReference>
<dbReference type="GO" id="GO:0045893">
    <property type="term" value="P:positive regulation of DNA-templated transcription"/>
    <property type="evidence" value="ECO:0007669"/>
    <property type="project" value="TreeGrafter"/>
</dbReference>
<dbReference type="GO" id="GO:0005654">
    <property type="term" value="C:nucleoplasm"/>
    <property type="evidence" value="ECO:0007669"/>
    <property type="project" value="TreeGrafter"/>
</dbReference>
<keyword evidence="8" id="KW-0539">Nucleus</keyword>
<evidence type="ECO:0000256" key="1">
    <source>
        <dbReference type="ARBA" id="ARBA00004123"/>
    </source>
</evidence>
<reference evidence="12" key="1">
    <citation type="submission" date="2025-08" db="UniProtKB">
        <authorList>
            <consortium name="RefSeq"/>
        </authorList>
    </citation>
    <scope>IDENTIFICATION</scope>
    <source>
        <tissue evidence="12">Muscle</tissue>
    </source>
</reference>
<keyword evidence="11" id="KW-1185">Reference proteome</keyword>
<dbReference type="GO" id="GO:0051901">
    <property type="term" value="P:positive regulation of mitochondrial depolarization"/>
    <property type="evidence" value="ECO:0007669"/>
    <property type="project" value="TreeGrafter"/>
</dbReference>